<dbReference type="SUPFAM" id="SSF54060">
    <property type="entry name" value="His-Me finger endonucleases"/>
    <property type="match status" value="1"/>
</dbReference>
<organism evidence="2 3">
    <name type="scientific">Bacteriophage T5-like cott162</name>
    <dbReference type="NCBI Taxonomy" id="2024328"/>
    <lineage>
        <taxon>Viruses</taxon>
        <taxon>Duplodnaviria</taxon>
        <taxon>Heunggongvirae</taxon>
        <taxon>Uroviricota</taxon>
        <taxon>Caudoviricetes</taxon>
        <taxon>Demerecviridae</taxon>
        <taxon>Markadamsvirinae</taxon>
        <taxon>Epseptimavirus</taxon>
        <taxon>Epseptimavirus saus132</taxon>
    </lineage>
</organism>
<dbReference type="InterPro" id="IPR044925">
    <property type="entry name" value="His-Me_finger_sf"/>
</dbReference>
<evidence type="ECO:0000259" key="1">
    <source>
        <dbReference type="Pfam" id="PF13392"/>
    </source>
</evidence>
<name>A0A2K8HC59_9CAUD</name>
<reference evidence="3" key="1">
    <citation type="journal article" date="2018" name="Front. Microbiol.">
        <title>Identification and Characterization of T5-Like Bacteriophages Representing Two Novel Subgroups from Food Products.</title>
        <authorList>
            <person name="Svab D."/>
            <person name="Falgenhauer L."/>
            <person name="Rohde M."/>
            <person name="Szabo J."/>
            <person name="Chakraborty T."/>
            <person name="Toth I."/>
        </authorList>
    </citation>
    <scope>NUCLEOTIDE SEQUENCE [LARGE SCALE GENOMIC DNA]</scope>
</reference>
<dbReference type="Gene3D" id="3.90.75.20">
    <property type="match status" value="1"/>
</dbReference>
<accession>A0A2K8HC59</accession>
<keyword evidence="2" id="KW-0540">Nuclease</keyword>
<dbReference type="EMBL" id="MF431740">
    <property type="protein sequence ID" value="ASU03009.1"/>
    <property type="molecule type" value="Genomic_DNA"/>
</dbReference>
<keyword evidence="2" id="KW-0378">Hydrolase</keyword>
<proteinExistence type="predicted"/>
<feature type="domain" description="HNH nuclease" evidence="1">
    <location>
        <begin position="60"/>
        <end position="100"/>
    </location>
</feature>
<dbReference type="Proteomes" id="UP000241179">
    <property type="component" value="Genome"/>
</dbReference>
<dbReference type="Pfam" id="PF13392">
    <property type="entry name" value="HNH_3"/>
    <property type="match status" value="1"/>
</dbReference>
<dbReference type="InterPro" id="IPR003615">
    <property type="entry name" value="HNH_nuc"/>
</dbReference>
<sequence length="173" mass="19985">MELTQEYIKSILDYNPLTGEFTWKERADASLAWNKKNAGNKAGSKQNGYIYIRVNGKAQQAHRLAILYMEGYLPKRVDHKDRVRDNNIYDNLRSCTQSQNIANITKRSDNTSGYKNVSWDKSTGKWQVTVQKDGKSIYGGTFIHKKDAVEAANELRFELFGEFALYEKYEEQP</sequence>
<evidence type="ECO:0000313" key="3">
    <source>
        <dbReference type="Proteomes" id="UP000241179"/>
    </source>
</evidence>
<gene>
    <name evidence="2" type="ORF">P162_0030</name>
</gene>
<dbReference type="GO" id="GO:0004519">
    <property type="term" value="F:endonuclease activity"/>
    <property type="evidence" value="ECO:0007669"/>
    <property type="project" value="UniProtKB-KW"/>
</dbReference>
<dbReference type="InterPro" id="IPR016177">
    <property type="entry name" value="DNA-bd_dom_sf"/>
</dbReference>
<dbReference type="GO" id="GO:0003677">
    <property type="term" value="F:DNA binding"/>
    <property type="evidence" value="ECO:0007669"/>
    <property type="project" value="InterPro"/>
</dbReference>
<dbReference type="SUPFAM" id="SSF54171">
    <property type="entry name" value="DNA-binding domain"/>
    <property type="match status" value="1"/>
</dbReference>
<keyword evidence="2" id="KW-0255">Endonuclease</keyword>
<protein>
    <submittedName>
        <fullName evidence="2">Homing endonuclease</fullName>
    </submittedName>
</protein>
<evidence type="ECO:0000313" key="2">
    <source>
        <dbReference type="EMBL" id="ASU03009.1"/>
    </source>
</evidence>